<keyword evidence="1 6" id="KW-0489">Methyltransferase</keyword>
<accession>A0ABN2GXF8</accession>
<name>A0ABN2GXF8_9MICO</name>
<reference evidence="6 7" key="1">
    <citation type="journal article" date="2019" name="Int. J. Syst. Evol. Microbiol.">
        <title>The Global Catalogue of Microorganisms (GCM) 10K type strain sequencing project: providing services to taxonomists for standard genome sequencing and annotation.</title>
        <authorList>
            <consortium name="The Broad Institute Genomics Platform"/>
            <consortium name="The Broad Institute Genome Sequencing Center for Infectious Disease"/>
            <person name="Wu L."/>
            <person name="Ma J."/>
        </authorList>
    </citation>
    <scope>NUCLEOTIDE SEQUENCE [LARGE SCALE GENOMIC DNA]</scope>
    <source>
        <strain evidence="6 7">JCM 15575</strain>
    </source>
</reference>
<evidence type="ECO:0000259" key="5">
    <source>
        <dbReference type="Pfam" id="PF26049"/>
    </source>
</evidence>
<dbReference type="InterPro" id="IPR058679">
    <property type="entry name" value="RlmG_N"/>
</dbReference>
<feature type="region of interest" description="Disordered" evidence="3">
    <location>
        <begin position="1"/>
        <end position="22"/>
    </location>
</feature>
<dbReference type="Proteomes" id="UP001500596">
    <property type="component" value="Unassembled WGS sequence"/>
</dbReference>
<keyword evidence="7" id="KW-1185">Reference proteome</keyword>
<dbReference type="PANTHER" id="PTHR47816:SF5">
    <property type="entry name" value="RIBOSOMAL RNA LARGE SUBUNIT METHYLTRANSFERASE G"/>
    <property type="match status" value="1"/>
</dbReference>
<dbReference type="SUPFAM" id="SSF53335">
    <property type="entry name" value="S-adenosyl-L-methionine-dependent methyltransferases"/>
    <property type="match status" value="1"/>
</dbReference>
<dbReference type="GO" id="GO:0032259">
    <property type="term" value="P:methylation"/>
    <property type="evidence" value="ECO:0007669"/>
    <property type="project" value="UniProtKB-KW"/>
</dbReference>
<proteinExistence type="predicted"/>
<feature type="domain" description="RlmG N-terminal" evidence="5">
    <location>
        <begin position="13"/>
        <end position="182"/>
    </location>
</feature>
<organism evidence="6 7">
    <name type="scientific">Microbacterium lacus</name>
    <dbReference type="NCBI Taxonomy" id="415217"/>
    <lineage>
        <taxon>Bacteria</taxon>
        <taxon>Bacillati</taxon>
        <taxon>Actinomycetota</taxon>
        <taxon>Actinomycetes</taxon>
        <taxon>Micrococcales</taxon>
        <taxon>Microbacteriaceae</taxon>
        <taxon>Microbacterium</taxon>
    </lineage>
</organism>
<dbReference type="GO" id="GO:0008168">
    <property type="term" value="F:methyltransferase activity"/>
    <property type="evidence" value="ECO:0007669"/>
    <property type="project" value="UniProtKB-KW"/>
</dbReference>
<evidence type="ECO:0000256" key="3">
    <source>
        <dbReference type="SAM" id="MobiDB-lite"/>
    </source>
</evidence>
<evidence type="ECO:0000259" key="4">
    <source>
        <dbReference type="Pfam" id="PF05175"/>
    </source>
</evidence>
<feature type="domain" description="Methyltransferase small" evidence="4">
    <location>
        <begin position="207"/>
        <end position="383"/>
    </location>
</feature>
<protein>
    <submittedName>
        <fullName evidence="6">Methyltransferase</fullName>
    </submittedName>
</protein>
<dbReference type="Pfam" id="PF05175">
    <property type="entry name" value="MTS"/>
    <property type="match status" value="1"/>
</dbReference>
<dbReference type="PANTHER" id="PTHR47816">
    <property type="entry name" value="RIBOSOMAL RNA SMALL SUBUNIT METHYLTRANSFERASE C"/>
    <property type="match status" value="1"/>
</dbReference>
<dbReference type="InterPro" id="IPR046977">
    <property type="entry name" value="RsmC/RlmG"/>
</dbReference>
<evidence type="ECO:0000313" key="6">
    <source>
        <dbReference type="EMBL" id="GAA1678436.1"/>
    </source>
</evidence>
<evidence type="ECO:0000256" key="2">
    <source>
        <dbReference type="ARBA" id="ARBA00022679"/>
    </source>
</evidence>
<dbReference type="EMBL" id="BAAAPK010000001">
    <property type="protein sequence ID" value="GAA1678436.1"/>
    <property type="molecule type" value="Genomic_DNA"/>
</dbReference>
<keyword evidence="2" id="KW-0808">Transferase</keyword>
<dbReference type="CDD" id="cd02440">
    <property type="entry name" value="AdoMet_MTases"/>
    <property type="match status" value="1"/>
</dbReference>
<evidence type="ECO:0000313" key="7">
    <source>
        <dbReference type="Proteomes" id="UP001500596"/>
    </source>
</evidence>
<dbReference type="InterPro" id="IPR007848">
    <property type="entry name" value="Small_mtfrase_dom"/>
</dbReference>
<dbReference type="Gene3D" id="3.40.50.150">
    <property type="entry name" value="Vaccinia Virus protein VP39"/>
    <property type="match status" value="2"/>
</dbReference>
<dbReference type="Pfam" id="PF26049">
    <property type="entry name" value="RLMG_N"/>
    <property type="match status" value="1"/>
</dbReference>
<comment type="caution">
    <text evidence="6">The sequence shown here is derived from an EMBL/GenBank/DDBJ whole genome shotgun (WGS) entry which is preliminary data.</text>
</comment>
<evidence type="ECO:0000256" key="1">
    <source>
        <dbReference type="ARBA" id="ARBA00022603"/>
    </source>
</evidence>
<gene>
    <name evidence="6" type="ORF">GCM10009807_22920</name>
</gene>
<sequence>MGQTCGVPYSPDALRRFPDTDAPDLTASDAADRLLLDESAAERNAAGPGRVVVIGDEYGALTLGAADAGASGIRVHQDSLAGERAIAANAESAGLGGHLRAMPLDADLVADARVVLLRLPRALDALEDVAALIAAHATPDVVVFAGGRTKHMSLGMNDVLRRSFARLDVSHARQKSRVLIARSPLGGSDPQPRRADHAVAGLSRPLAVCAFGGAFAGTAVDIGTRFLLEQLTAADPLAEPRRPEGSVIDLACGTGVLATWLAARHPSLPVIATDRSAAAVASARATVAANGLADRVEVVRDLGLSMQPSRSARLIVLNPPFHAGAAVPRGGVADPLFADAGRVLVPGGELWAVWNSAQQHRPALERLVGPTRQAARNAKFTVTVSTAR</sequence>
<dbReference type="InterPro" id="IPR029063">
    <property type="entry name" value="SAM-dependent_MTases_sf"/>
</dbReference>